<organism evidence="1 2">
    <name type="scientific">Pseudomonas fluorescens</name>
    <dbReference type="NCBI Taxonomy" id="294"/>
    <lineage>
        <taxon>Bacteria</taxon>
        <taxon>Pseudomonadati</taxon>
        <taxon>Pseudomonadota</taxon>
        <taxon>Gammaproteobacteria</taxon>
        <taxon>Pseudomonadales</taxon>
        <taxon>Pseudomonadaceae</taxon>
        <taxon>Pseudomonas</taxon>
    </lineage>
</organism>
<dbReference type="AlphaFoldDB" id="A0A5E7BBQ3"/>
<accession>A0A5E7BBQ3</accession>
<protein>
    <submittedName>
        <fullName evidence="1">Uncharacterized protein</fullName>
    </submittedName>
</protein>
<name>A0A5E7BBQ3_PSEFL</name>
<dbReference type="Proteomes" id="UP000381093">
    <property type="component" value="Unassembled WGS sequence"/>
</dbReference>
<gene>
    <name evidence="1" type="ORF">PS710_01738</name>
</gene>
<reference evidence="1 2" key="1">
    <citation type="submission" date="2019-09" db="EMBL/GenBank/DDBJ databases">
        <authorList>
            <person name="Chandra G."/>
            <person name="Truman W A."/>
        </authorList>
    </citation>
    <scope>NUCLEOTIDE SEQUENCE [LARGE SCALE GENOMIC DNA]</scope>
    <source>
        <strain evidence="1">PS710</strain>
    </source>
</reference>
<proteinExistence type="predicted"/>
<evidence type="ECO:0000313" key="2">
    <source>
        <dbReference type="Proteomes" id="UP000381093"/>
    </source>
</evidence>
<sequence>MPLLRRYESLLLKKSVTLSQPYSHRMGQNLALKLQLLSSLRWINKFPVLDEIALLEKTATSHPTGTKAAEKFRGPILGRFWHKHYYDSRHLAQNFHNKWFGDYALKHELFKENHAKF</sequence>
<evidence type="ECO:0000313" key="1">
    <source>
        <dbReference type="EMBL" id="VVN89156.1"/>
    </source>
</evidence>
<dbReference type="EMBL" id="CABVHW010000004">
    <property type="protein sequence ID" value="VVN89156.1"/>
    <property type="molecule type" value="Genomic_DNA"/>
</dbReference>